<dbReference type="STRING" id="109376.A0A0D3AQD7"/>
<dbReference type="Gramene" id="Bo2g080730.1">
    <property type="protein sequence ID" value="Bo2g080730.1"/>
    <property type="gene ID" value="Bo2g080730"/>
</dbReference>
<keyword evidence="8" id="KW-1185">Reference proteome</keyword>
<evidence type="ECO:0000256" key="3">
    <source>
        <dbReference type="ARBA" id="ARBA00023125"/>
    </source>
</evidence>
<evidence type="ECO:0000256" key="5">
    <source>
        <dbReference type="ARBA" id="ARBA00023242"/>
    </source>
</evidence>
<evidence type="ECO:0000256" key="2">
    <source>
        <dbReference type="ARBA" id="ARBA00023015"/>
    </source>
</evidence>
<dbReference type="Proteomes" id="UP000032141">
    <property type="component" value="Chromosome C2"/>
</dbReference>
<evidence type="ECO:0000313" key="7">
    <source>
        <dbReference type="EnsemblPlants" id="Bo2g080730.1"/>
    </source>
</evidence>
<dbReference type="HOGENOM" id="CLU_1385913_0_0_1"/>
<keyword evidence="4" id="KW-0804">Transcription</keyword>
<protein>
    <submittedName>
        <fullName evidence="7">Uncharacterized protein</fullName>
    </submittedName>
</protein>
<keyword evidence="5" id="KW-0539">Nucleus</keyword>
<proteinExistence type="inferred from homology"/>
<dbReference type="AlphaFoldDB" id="A0A0D3AQD7"/>
<keyword evidence="3" id="KW-0238">DNA-binding</keyword>
<evidence type="ECO:0000313" key="8">
    <source>
        <dbReference type="Proteomes" id="UP000032141"/>
    </source>
</evidence>
<name>A0A0D3AQD7_BRAOL</name>
<organism evidence="7 8">
    <name type="scientific">Brassica oleracea var. oleracea</name>
    <dbReference type="NCBI Taxonomy" id="109376"/>
    <lineage>
        <taxon>Eukaryota</taxon>
        <taxon>Viridiplantae</taxon>
        <taxon>Streptophyta</taxon>
        <taxon>Embryophyta</taxon>
        <taxon>Tracheophyta</taxon>
        <taxon>Spermatophyta</taxon>
        <taxon>Magnoliopsida</taxon>
        <taxon>eudicotyledons</taxon>
        <taxon>Gunneridae</taxon>
        <taxon>Pentapetalae</taxon>
        <taxon>rosids</taxon>
        <taxon>malvids</taxon>
        <taxon>Brassicales</taxon>
        <taxon>Brassicaceae</taxon>
        <taxon>Brassiceae</taxon>
        <taxon>Brassica</taxon>
    </lineage>
</organism>
<dbReference type="EnsemblPlants" id="Bo2g080730.1">
    <property type="protein sequence ID" value="Bo2g080730.1"/>
    <property type="gene ID" value="Bo2g080730"/>
</dbReference>
<dbReference type="GO" id="GO:0003677">
    <property type="term" value="F:DNA binding"/>
    <property type="evidence" value="ECO:0007669"/>
    <property type="project" value="UniProtKB-KW"/>
</dbReference>
<dbReference type="PANTHER" id="PTHR46408">
    <property type="entry name" value="BASIC LEUCINE ZIPPER 63"/>
    <property type="match status" value="1"/>
</dbReference>
<evidence type="ECO:0000256" key="1">
    <source>
        <dbReference type="ARBA" id="ARBA00007163"/>
    </source>
</evidence>
<feature type="region of interest" description="Disordered" evidence="6">
    <location>
        <begin position="153"/>
        <end position="174"/>
    </location>
</feature>
<reference evidence="7 8" key="1">
    <citation type="journal article" date="2014" name="Genome Biol.">
        <title>Transcriptome and methylome profiling reveals relics of genome dominance in the mesopolyploid Brassica oleracea.</title>
        <authorList>
            <person name="Parkin I.A."/>
            <person name="Koh C."/>
            <person name="Tang H."/>
            <person name="Robinson S.J."/>
            <person name="Kagale S."/>
            <person name="Clarke W.E."/>
            <person name="Town C.D."/>
            <person name="Nixon J."/>
            <person name="Krishnakumar V."/>
            <person name="Bidwell S.L."/>
            <person name="Denoeud F."/>
            <person name="Belcram H."/>
            <person name="Links M.G."/>
            <person name="Just J."/>
            <person name="Clarke C."/>
            <person name="Bender T."/>
            <person name="Huebert T."/>
            <person name="Mason A.S."/>
            <person name="Pires J.C."/>
            <person name="Barker G."/>
            <person name="Moore J."/>
            <person name="Walley P.G."/>
            <person name="Manoli S."/>
            <person name="Batley J."/>
            <person name="Edwards D."/>
            <person name="Nelson M.N."/>
            <person name="Wang X."/>
            <person name="Paterson A.H."/>
            <person name="King G."/>
            <person name="Bancroft I."/>
            <person name="Chalhoub B."/>
            <person name="Sharpe A.G."/>
        </authorList>
    </citation>
    <scope>NUCLEOTIDE SEQUENCE</scope>
    <source>
        <strain evidence="7 8">cv. TO1000</strain>
    </source>
</reference>
<dbReference type="PANTHER" id="PTHR46408:SF14">
    <property type="entry name" value="BASIC LEUCINE ZIPPER 25"/>
    <property type="match status" value="1"/>
</dbReference>
<comment type="similarity">
    <text evidence="1">Belongs to the bZIP family.</text>
</comment>
<evidence type="ECO:0000256" key="6">
    <source>
        <dbReference type="SAM" id="MobiDB-lite"/>
    </source>
</evidence>
<reference evidence="7" key="2">
    <citation type="submission" date="2015-03" db="UniProtKB">
        <authorList>
            <consortium name="EnsemblPlants"/>
        </authorList>
    </citation>
    <scope>IDENTIFICATION</scope>
</reference>
<sequence length="197" mass="22036">MHHLKMADQEVLGMAFQCLDPHRGPSDDHRYSSSPAAIAAESSQHHLNLLVFASSVATTTVVTAININTASVDLSSVYTAARAPINSFITAGHYKKTAVNQLRAEHSTLLGRLGDMNQKYDAAAVDNRILRADIETREQKYIMLRLINGRRNSEKSDRSEPFAVGKTKHGHASEQHIENPKYYWYRFITKSESRGEP</sequence>
<keyword evidence="2" id="KW-0805">Transcription regulation</keyword>
<evidence type="ECO:0000256" key="4">
    <source>
        <dbReference type="ARBA" id="ARBA00023163"/>
    </source>
</evidence>
<accession>A0A0D3AQD7</accession>